<keyword evidence="3 10" id="KW-0347">Helicase</keyword>
<dbReference type="InterPro" id="IPR014014">
    <property type="entry name" value="RNA_helicase_DEAD_Q_motif"/>
</dbReference>
<dbReference type="SUPFAM" id="SSF52540">
    <property type="entry name" value="P-loop containing nucleoside triphosphate hydrolases"/>
    <property type="match status" value="1"/>
</dbReference>
<evidence type="ECO:0000256" key="2">
    <source>
        <dbReference type="ARBA" id="ARBA00022801"/>
    </source>
</evidence>
<proteinExistence type="inferred from homology"/>
<dbReference type="InterPro" id="IPR050079">
    <property type="entry name" value="DEAD_box_RNA_helicase"/>
</dbReference>
<dbReference type="PROSITE" id="PS51195">
    <property type="entry name" value="Q_MOTIF"/>
    <property type="match status" value="1"/>
</dbReference>
<keyword evidence="1" id="KW-0547">Nucleotide-binding</keyword>
<dbReference type="Pfam" id="PF00270">
    <property type="entry name" value="DEAD"/>
    <property type="match status" value="1"/>
</dbReference>
<dbReference type="Gene3D" id="3.40.50.300">
    <property type="entry name" value="P-loop containing nucleotide triphosphate hydrolases"/>
    <property type="match status" value="2"/>
</dbReference>
<dbReference type="InterPro" id="IPR011545">
    <property type="entry name" value="DEAD/DEAH_box_helicase_dom"/>
</dbReference>
<evidence type="ECO:0000256" key="3">
    <source>
        <dbReference type="ARBA" id="ARBA00022806"/>
    </source>
</evidence>
<dbReference type="OrthoDB" id="9785240at2"/>
<dbReference type="RefSeq" id="WP_111063059.1">
    <property type="nucleotide sequence ID" value="NZ_JBHUCU010000032.1"/>
</dbReference>
<comment type="similarity">
    <text evidence="5">Belongs to the DEAD box helicase family.</text>
</comment>
<evidence type="ECO:0000313" key="10">
    <source>
        <dbReference type="EMBL" id="PZE16983.1"/>
    </source>
</evidence>
<dbReference type="GO" id="GO:0005829">
    <property type="term" value="C:cytosol"/>
    <property type="evidence" value="ECO:0007669"/>
    <property type="project" value="TreeGrafter"/>
</dbReference>
<dbReference type="PANTHER" id="PTHR47959">
    <property type="entry name" value="ATP-DEPENDENT RNA HELICASE RHLE-RELATED"/>
    <property type="match status" value="1"/>
</dbReference>
<dbReference type="PROSITE" id="PS51194">
    <property type="entry name" value="HELICASE_CTER"/>
    <property type="match status" value="1"/>
</dbReference>
<dbReference type="InterPro" id="IPR027417">
    <property type="entry name" value="P-loop_NTPase"/>
</dbReference>
<dbReference type="GO" id="GO:0005524">
    <property type="term" value="F:ATP binding"/>
    <property type="evidence" value="ECO:0007669"/>
    <property type="project" value="UniProtKB-KW"/>
</dbReference>
<evidence type="ECO:0000313" key="11">
    <source>
        <dbReference type="Proteomes" id="UP000249248"/>
    </source>
</evidence>
<evidence type="ECO:0000259" key="9">
    <source>
        <dbReference type="PROSITE" id="PS51195"/>
    </source>
</evidence>
<dbReference type="PROSITE" id="PS51192">
    <property type="entry name" value="HELICASE_ATP_BIND_1"/>
    <property type="match status" value="1"/>
</dbReference>
<keyword evidence="2" id="KW-0378">Hydrolase</keyword>
<dbReference type="GO" id="GO:0003676">
    <property type="term" value="F:nucleic acid binding"/>
    <property type="evidence" value="ECO:0007669"/>
    <property type="project" value="InterPro"/>
</dbReference>
<comment type="caution">
    <text evidence="10">The sequence shown here is derived from an EMBL/GenBank/DDBJ whole genome shotgun (WGS) entry which is preliminary data.</text>
</comment>
<feature type="domain" description="Helicase ATP-binding" evidence="7">
    <location>
        <begin position="32"/>
        <end position="207"/>
    </location>
</feature>
<evidence type="ECO:0000259" key="7">
    <source>
        <dbReference type="PROSITE" id="PS51192"/>
    </source>
</evidence>
<dbReference type="AlphaFoldDB" id="A0A2W1ND06"/>
<dbReference type="InterPro" id="IPR014001">
    <property type="entry name" value="Helicase_ATP-bd"/>
</dbReference>
<evidence type="ECO:0000256" key="4">
    <source>
        <dbReference type="ARBA" id="ARBA00022840"/>
    </source>
</evidence>
<evidence type="ECO:0000256" key="5">
    <source>
        <dbReference type="ARBA" id="ARBA00038437"/>
    </source>
</evidence>
<dbReference type="Pfam" id="PF00271">
    <property type="entry name" value="Helicase_C"/>
    <property type="match status" value="1"/>
</dbReference>
<protein>
    <submittedName>
        <fullName evidence="10">ATP-dependent helicase</fullName>
    </submittedName>
</protein>
<dbReference type="SMART" id="SM00487">
    <property type="entry name" value="DEXDc"/>
    <property type="match status" value="1"/>
</dbReference>
<organism evidence="10 11">
    <name type="scientific">Putridiphycobacter roseus</name>
    <dbReference type="NCBI Taxonomy" id="2219161"/>
    <lineage>
        <taxon>Bacteria</taxon>
        <taxon>Pseudomonadati</taxon>
        <taxon>Bacteroidota</taxon>
        <taxon>Flavobacteriia</taxon>
        <taxon>Flavobacteriales</taxon>
        <taxon>Crocinitomicaceae</taxon>
        <taxon>Putridiphycobacter</taxon>
    </lineage>
</organism>
<feature type="domain" description="DEAD-box RNA helicase Q" evidence="9">
    <location>
        <begin position="1"/>
        <end position="29"/>
    </location>
</feature>
<name>A0A2W1ND06_9FLAO</name>
<feature type="domain" description="Helicase C-terminal" evidence="8">
    <location>
        <begin position="235"/>
        <end position="390"/>
    </location>
</feature>
<dbReference type="PANTHER" id="PTHR47959:SF13">
    <property type="entry name" value="ATP-DEPENDENT RNA HELICASE RHLE"/>
    <property type="match status" value="1"/>
</dbReference>
<accession>A0A2W1ND06</accession>
<evidence type="ECO:0000259" key="8">
    <source>
        <dbReference type="PROSITE" id="PS51194"/>
    </source>
</evidence>
<dbReference type="CDD" id="cd18787">
    <property type="entry name" value="SF2_C_DEAD"/>
    <property type="match status" value="1"/>
</dbReference>
<dbReference type="Proteomes" id="UP000249248">
    <property type="component" value="Unassembled WGS sequence"/>
</dbReference>
<feature type="short sequence motif" description="Q motif" evidence="6">
    <location>
        <begin position="1"/>
        <end position="29"/>
    </location>
</feature>
<gene>
    <name evidence="10" type="ORF">DNU06_09540</name>
</gene>
<dbReference type="EMBL" id="QKSB01000005">
    <property type="protein sequence ID" value="PZE16983.1"/>
    <property type="molecule type" value="Genomic_DNA"/>
</dbReference>
<dbReference type="CDD" id="cd00268">
    <property type="entry name" value="DEADc"/>
    <property type="match status" value="1"/>
</dbReference>
<dbReference type="InterPro" id="IPR044742">
    <property type="entry name" value="DEAD/DEAH_RhlB"/>
</dbReference>
<reference evidence="10 11" key="1">
    <citation type="submission" date="2018-06" db="EMBL/GenBank/DDBJ databases">
        <title>The draft genome sequence of Crocinitomix sp. SM1701.</title>
        <authorList>
            <person name="Zhang X."/>
        </authorList>
    </citation>
    <scope>NUCLEOTIDE SEQUENCE [LARGE SCALE GENOMIC DNA]</scope>
    <source>
        <strain evidence="10 11">SM1701</strain>
    </source>
</reference>
<sequence length="417" mass="47375">MKFSDYPIALEIKQNLEDLKMIRPTDIQFKTISPIMREEDVLAIAQTGTGKTAAFVIPILDRIQKSKTSRRSEGIRCLVMVPTRELALQITEAFHDIGRNLKVKTSCVFGGVGQDDQILALEKGIDILVTTPGRMFDFLHQGHIRLNRVEILVLDEADHMLDLGFVKDIDDVINFLPKNRQTLFFSATIDKKIKKLAYNIIRGNAIHIQISPKDPVSKNVEHSVAHIEMDDKRFFLERLVKEQPEAKILVFVRTQVRAERVCAAMERVGVISETLHGGKDQNEREAALNAFKSGHLKLLIATDVSARGIDIPMVDFVVNYDLPEQAENYVHRVGRTGRGNEKGLAISFCSPAELPLLEEIEGYITKPITVAEITKTDYHETLVFKQEEEGDWKSVMAEIQRLEETYEDKKKKKKKKK</sequence>
<keyword evidence="11" id="KW-1185">Reference proteome</keyword>
<dbReference type="GO" id="GO:0003724">
    <property type="term" value="F:RNA helicase activity"/>
    <property type="evidence" value="ECO:0007669"/>
    <property type="project" value="InterPro"/>
</dbReference>
<evidence type="ECO:0000256" key="1">
    <source>
        <dbReference type="ARBA" id="ARBA00022741"/>
    </source>
</evidence>
<dbReference type="SMART" id="SM00490">
    <property type="entry name" value="HELICc"/>
    <property type="match status" value="1"/>
</dbReference>
<dbReference type="GO" id="GO:0016787">
    <property type="term" value="F:hydrolase activity"/>
    <property type="evidence" value="ECO:0007669"/>
    <property type="project" value="UniProtKB-KW"/>
</dbReference>
<keyword evidence="4" id="KW-0067">ATP-binding</keyword>
<dbReference type="InterPro" id="IPR001650">
    <property type="entry name" value="Helicase_C-like"/>
</dbReference>
<evidence type="ECO:0000256" key="6">
    <source>
        <dbReference type="PROSITE-ProRule" id="PRU00552"/>
    </source>
</evidence>